<evidence type="ECO:0000313" key="3">
    <source>
        <dbReference type="Proteomes" id="UP000824366"/>
    </source>
</evidence>
<gene>
    <name evidence="2" type="ORF">MIZ03_3203</name>
</gene>
<feature type="signal peptide" evidence="1">
    <location>
        <begin position="1"/>
        <end position="16"/>
    </location>
</feature>
<accession>A0ABM7MPV0</accession>
<sequence>MATFTFKKLALTTALAGLFMAGCGGGGGGVSVASKTLSGTVAGGAAVIGTVLITDSKGMTKTANIEANGRYSIDVADMTGPFVLKAAGTVGNTTVTYYSAATSADVGGTVNVTPFTNMLVSNIAAQLAETYFSNPANIGNIGALITSGKLIAAETALQAKLQPILTALGISDSIDLLRSSFAADHSGIDAVLDLVKVEADTATNVFTIRNALSQAVISTDDATGSGDDATPVDSTKISDFTPERVTDLQSVITKLNSFAALFANSLPSTAAMMNAGVFDTSSNFMMGGKGFAQFATEMSTQASAIGMKFSSVAIALDASGLSGTLTAVVTSNTPSFSEKILLKMVKLNNVWMVQGDGRIADLSLYAQARRNEWTVLPAVNGFGGAQGSSIQSGINIWIDPFAYNSTAGHTPVASALITGPGLGNGITMVQDTQNRELRLSNSANTDTVAIECGTTDGNNQTVTTQCVNITQALDNSEYTVILKDSNGNSLNGAGYKQILPKQPIVTSALTNAMFPSITAITIDGAPLTLNTVVADKSVAVSWTLPNGLQAKDMNIWANTTTGANYFRVEKNLLPTDTTALIGLGTPLTVGTVSNAGVWLQSMDAVGRRFGLSKSVQSQ</sequence>
<proteinExistence type="predicted"/>
<dbReference type="Proteomes" id="UP000824366">
    <property type="component" value="Chromosome"/>
</dbReference>
<reference evidence="2 3" key="1">
    <citation type="journal article" date="2021" name="Microbiol. Spectr.">
        <title>A Single Bacterium Capable of Oxidation and Reduction of Iron at Circumneutral pH.</title>
        <authorList>
            <person name="Kato S."/>
            <person name="Ohkuma M."/>
        </authorList>
    </citation>
    <scope>NUCLEOTIDE SEQUENCE [LARGE SCALE GENOMIC DNA]</scope>
    <source>
        <strain evidence="2 3">MIZ03</strain>
    </source>
</reference>
<dbReference type="RefSeq" id="WP_223904272.1">
    <property type="nucleotide sequence ID" value="NZ_AP024238.1"/>
</dbReference>
<protein>
    <recommendedName>
        <fullName evidence="4">Carboxypeptidase regulatory-like domain-containing protein</fullName>
    </recommendedName>
</protein>
<dbReference type="PROSITE" id="PS51257">
    <property type="entry name" value="PROKAR_LIPOPROTEIN"/>
    <property type="match status" value="1"/>
</dbReference>
<organism evidence="2 3">
    <name type="scientific">Rhodoferax lithotrophicus</name>
    <dbReference type="NCBI Taxonomy" id="2798804"/>
    <lineage>
        <taxon>Bacteria</taxon>
        <taxon>Pseudomonadati</taxon>
        <taxon>Pseudomonadota</taxon>
        <taxon>Betaproteobacteria</taxon>
        <taxon>Burkholderiales</taxon>
        <taxon>Comamonadaceae</taxon>
        <taxon>Rhodoferax</taxon>
    </lineage>
</organism>
<name>A0ABM7MPV0_9BURK</name>
<feature type="chain" id="PRO_5045194013" description="Carboxypeptidase regulatory-like domain-containing protein" evidence="1">
    <location>
        <begin position="17"/>
        <end position="618"/>
    </location>
</feature>
<evidence type="ECO:0008006" key="4">
    <source>
        <dbReference type="Google" id="ProtNLM"/>
    </source>
</evidence>
<dbReference type="EMBL" id="AP024238">
    <property type="protein sequence ID" value="BCO28303.1"/>
    <property type="molecule type" value="Genomic_DNA"/>
</dbReference>
<evidence type="ECO:0000313" key="2">
    <source>
        <dbReference type="EMBL" id="BCO28303.1"/>
    </source>
</evidence>
<keyword evidence="1" id="KW-0732">Signal</keyword>
<evidence type="ECO:0000256" key="1">
    <source>
        <dbReference type="SAM" id="SignalP"/>
    </source>
</evidence>
<keyword evidence="3" id="KW-1185">Reference proteome</keyword>